<keyword evidence="8" id="KW-0498">Mitosis</keyword>
<dbReference type="CDD" id="cd21502">
    <property type="entry name" value="vWA_BABAM1"/>
    <property type="match status" value="1"/>
</dbReference>
<comment type="subcellular location">
    <subcellularLocation>
        <location evidence="2">Cytoplasm</location>
    </subcellularLocation>
    <subcellularLocation>
        <location evidence="1">Nucleus</location>
    </subcellularLocation>
</comment>
<feature type="compositionally biased region" description="Acidic residues" evidence="16">
    <location>
        <begin position="73"/>
        <end position="86"/>
    </location>
</feature>
<keyword evidence="12" id="KW-0539">Nucleus</keyword>
<keyword evidence="5" id="KW-0963">Cytoplasm</keyword>
<evidence type="ECO:0000256" key="12">
    <source>
        <dbReference type="ARBA" id="ARBA00023242"/>
    </source>
</evidence>
<keyword evidence="7" id="KW-0227">DNA damage</keyword>
<evidence type="ECO:0000313" key="18">
    <source>
        <dbReference type="RefSeq" id="XP_002740178.1"/>
    </source>
</evidence>
<dbReference type="GeneID" id="100373186"/>
<evidence type="ECO:0000256" key="16">
    <source>
        <dbReference type="SAM" id="MobiDB-lite"/>
    </source>
</evidence>
<evidence type="ECO:0000256" key="8">
    <source>
        <dbReference type="ARBA" id="ARBA00022776"/>
    </source>
</evidence>
<dbReference type="SUPFAM" id="SSF53300">
    <property type="entry name" value="vWA-like"/>
    <property type="match status" value="1"/>
</dbReference>
<name>A0ABM0GYG8_SACKO</name>
<accession>A0ABM0GYG8</accession>
<feature type="compositionally biased region" description="Acidic residues" evidence="16">
    <location>
        <begin position="19"/>
        <end position="36"/>
    </location>
</feature>
<evidence type="ECO:0000256" key="13">
    <source>
        <dbReference type="ARBA" id="ARBA00023306"/>
    </source>
</evidence>
<evidence type="ECO:0000256" key="5">
    <source>
        <dbReference type="ARBA" id="ARBA00022490"/>
    </source>
</evidence>
<keyword evidence="17" id="KW-1185">Reference proteome</keyword>
<evidence type="ECO:0000256" key="9">
    <source>
        <dbReference type="ARBA" id="ARBA00022786"/>
    </source>
</evidence>
<evidence type="ECO:0000256" key="3">
    <source>
        <dbReference type="ARBA" id="ARBA00010809"/>
    </source>
</evidence>
<dbReference type="RefSeq" id="XP_002740178.1">
    <property type="nucleotide sequence ID" value="XM_002740132.2"/>
</dbReference>
<dbReference type="PANTHER" id="PTHR15660">
    <property type="entry name" value="BRISC AND BRCA1-A COMPLEX MEMBER 1"/>
    <property type="match status" value="1"/>
</dbReference>
<evidence type="ECO:0000256" key="1">
    <source>
        <dbReference type="ARBA" id="ARBA00004123"/>
    </source>
</evidence>
<organism evidence="17 18">
    <name type="scientific">Saccoglossus kowalevskii</name>
    <name type="common">Acorn worm</name>
    <dbReference type="NCBI Taxonomy" id="10224"/>
    <lineage>
        <taxon>Eukaryota</taxon>
        <taxon>Metazoa</taxon>
        <taxon>Hemichordata</taxon>
        <taxon>Enteropneusta</taxon>
        <taxon>Harrimaniidae</taxon>
        <taxon>Saccoglossus</taxon>
    </lineage>
</organism>
<keyword evidence="10" id="KW-0156">Chromatin regulator</keyword>
<evidence type="ECO:0000313" key="17">
    <source>
        <dbReference type="Proteomes" id="UP000694865"/>
    </source>
</evidence>
<evidence type="ECO:0000256" key="10">
    <source>
        <dbReference type="ARBA" id="ARBA00022853"/>
    </source>
</evidence>
<sequence>MSNISPTPVTYEGEKDLTDEQDDGSDEVTALDDDECLSGQQEGAGMLDAAASIRTGDDIPEDGIQQSEVLDKSDEDDADGNTDSDPESLLPVLPKVNCPEKIVICLDLSSEMNTIPFMSKDGTKYPPLQMVKRAINIFVHTKTAINRQHEFALVVLQDNALWMHNFTSNTEEFCYVLADLNNDSDIDTFDMSSLFDLIYEKVDLPPIKGNIEIIPPPYIVRTIMIYGRSNCVPEFHSGQETQKILMQSPYFFMDIFYIHEAPAESNYCEEIFDSLCELDEGGKSFVFEVGRNPTYLHDNMAKLVAHPLQRPLQRNINYKLNHEIS</sequence>
<evidence type="ECO:0000256" key="4">
    <source>
        <dbReference type="ARBA" id="ARBA00019437"/>
    </source>
</evidence>
<dbReference type="PANTHER" id="PTHR15660:SF1">
    <property type="entry name" value="BRISC AND BRCA1-A COMPLEX MEMBER 1"/>
    <property type="match status" value="1"/>
</dbReference>
<reference evidence="18" key="1">
    <citation type="submission" date="2025-08" db="UniProtKB">
        <authorList>
            <consortium name="RefSeq"/>
        </authorList>
    </citation>
    <scope>IDENTIFICATION</scope>
    <source>
        <tissue evidence="18">Testes</tissue>
    </source>
</reference>
<keyword evidence="13" id="KW-0131">Cell cycle</keyword>
<proteinExistence type="inferred from homology"/>
<evidence type="ECO:0000256" key="7">
    <source>
        <dbReference type="ARBA" id="ARBA00022763"/>
    </source>
</evidence>
<dbReference type="InterPro" id="IPR026126">
    <property type="entry name" value="BABAM1"/>
</dbReference>
<feature type="region of interest" description="Disordered" evidence="16">
    <location>
        <begin position="1"/>
        <end position="91"/>
    </location>
</feature>
<protein>
    <recommendedName>
        <fullName evidence="4">BRISC and BRCA1-A complex member 1</fullName>
    </recommendedName>
    <alternativeName>
        <fullName evidence="14">Mediator of RAP80 interactions and targeting subunit of 40 kDa</fullName>
    </alternativeName>
    <alternativeName>
        <fullName evidence="15">New component of the BRCA1-A complex</fullName>
    </alternativeName>
</protein>
<evidence type="ECO:0000256" key="2">
    <source>
        <dbReference type="ARBA" id="ARBA00004496"/>
    </source>
</evidence>
<dbReference type="InterPro" id="IPR036465">
    <property type="entry name" value="vWFA_dom_sf"/>
</dbReference>
<evidence type="ECO:0000256" key="6">
    <source>
        <dbReference type="ARBA" id="ARBA00022618"/>
    </source>
</evidence>
<evidence type="ECO:0000256" key="15">
    <source>
        <dbReference type="ARBA" id="ARBA00031038"/>
    </source>
</evidence>
<dbReference type="Proteomes" id="UP000694865">
    <property type="component" value="Unplaced"/>
</dbReference>
<gene>
    <name evidence="18" type="primary">LOC100373186</name>
</gene>
<comment type="similarity">
    <text evidence="3">Belongs to the BABAM1 family.</text>
</comment>
<evidence type="ECO:0000256" key="14">
    <source>
        <dbReference type="ARBA" id="ARBA00030984"/>
    </source>
</evidence>
<keyword evidence="11" id="KW-0234">DNA repair</keyword>
<keyword evidence="9" id="KW-0833">Ubl conjugation pathway</keyword>
<keyword evidence="6" id="KW-0132">Cell division</keyword>
<evidence type="ECO:0000256" key="11">
    <source>
        <dbReference type="ARBA" id="ARBA00023204"/>
    </source>
</evidence>